<name>A0A4Y9EPS0_9SPHN</name>
<accession>A0A4Y9EPS0</accession>
<gene>
    <name evidence="2" type="ORF">EUV02_11230</name>
</gene>
<comment type="caution">
    <text evidence="2">The sequence shown here is derived from an EMBL/GenBank/DDBJ whole genome shotgun (WGS) entry which is preliminary data.</text>
</comment>
<dbReference type="EMBL" id="SIHO01000002">
    <property type="protein sequence ID" value="TFU03710.1"/>
    <property type="molecule type" value="Genomic_DNA"/>
</dbReference>
<feature type="transmembrane region" description="Helical" evidence="1">
    <location>
        <begin position="223"/>
        <end position="243"/>
    </location>
</feature>
<keyword evidence="1" id="KW-1133">Transmembrane helix</keyword>
<protein>
    <recommendedName>
        <fullName evidence="4">DUF2306 domain-containing protein</fullName>
    </recommendedName>
</protein>
<evidence type="ECO:0000313" key="3">
    <source>
        <dbReference type="Proteomes" id="UP000297737"/>
    </source>
</evidence>
<evidence type="ECO:0000313" key="2">
    <source>
        <dbReference type="EMBL" id="TFU03710.1"/>
    </source>
</evidence>
<organism evidence="2 3">
    <name type="scientific">Glacieibacterium arshaanense</name>
    <dbReference type="NCBI Taxonomy" id="2511025"/>
    <lineage>
        <taxon>Bacteria</taxon>
        <taxon>Pseudomonadati</taxon>
        <taxon>Pseudomonadota</taxon>
        <taxon>Alphaproteobacteria</taxon>
        <taxon>Sphingomonadales</taxon>
        <taxon>Sphingosinicellaceae</taxon>
        <taxon>Glacieibacterium</taxon>
    </lineage>
</organism>
<keyword evidence="1" id="KW-0812">Transmembrane</keyword>
<evidence type="ECO:0000256" key="1">
    <source>
        <dbReference type="SAM" id="Phobius"/>
    </source>
</evidence>
<keyword evidence="3" id="KW-1185">Reference proteome</keyword>
<dbReference type="AlphaFoldDB" id="A0A4Y9EPS0"/>
<feature type="transmembrane region" description="Helical" evidence="1">
    <location>
        <begin position="132"/>
        <end position="150"/>
    </location>
</feature>
<feature type="transmembrane region" description="Helical" evidence="1">
    <location>
        <begin position="98"/>
        <end position="117"/>
    </location>
</feature>
<feature type="transmembrane region" description="Helical" evidence="1">
    <location>
        <begin position="199"/>
        <end position="216"/>
    </location>
</feature>
<evidence type="ECO:0008006" key="4">
    <source>
        <dbReference type="Google" id="ProtNLM"/>
    </source>
</evidence>
<feature type="transmembrane region" description="Helical" evidence="1">
    <location>
        <begin position="162"/>
        <end position="179"/>
    </location>
</feature>
<dbReference type="OrthoDB" id="648493at2"/>
<dbReference type="Proteomes" id="UP000297737">
    <property type="component" value="Unassembled WGS sequence"/>
</dbReference>
<dbReference type="RefSeq" id="WP_135246302.1">
    <property type="nucleotide sequence ID" value="NZ_SIHO01000002.1"/>
</dbReference>
<keyword evidence="1" id="KW-0472">Membrane</keyword>
<sequence>MMATMQAAVPRGQADFDRSMPHDRTAVLVAIGVLWFALLSGFIPDMLKIAGDPTAKPYEPITHLHALLAFGWMALLTWQAGRVRVGDIAGHRRSGRRFGPAMAAAVAVTALGTVWAADRARLVLGGIKIERLSFQLGHIIPFAVLTAAALLMTRQPGAHKRLMILAVAAITDTGFSRWLGPQIKTLLGDGPATEMLGRFPIAWGLILAMAAYDLYSRGRLHPVFLPAAGLIIGTEMVSLWLYLSPWWPAVATRMIGG</sequence>
<feature type="transmembrane region" description="Helical" evidence="1">
    <location>
        <begin position="25"/>
        <end position="43"/>
    </location>
</feature>
<proteinExistence type="predicted"/>
<reference evidence="2 3" key="1">
    <citation type="submission" date="2019-02" db="EMBL/GenBank/DDBJ databases">
        <title>Polymorphobacter sp. isolated from the lake at the Tibet of China.</title>
        <authorList>
            <person name="Li A."/>
        </authorList>
    </citation>
    <scope>NUCLEOTIDE SEQUENCE [LARGE SCALE GENOMIC DNA]</scope>
    <source>
        <strain evidence="2 3">DJ1R-1</strain>
    </source>
</reference>
<feature type="transmembrane region" description="Helical" evidence="1">
    <location>
        <begin position="63"/>
        <end position="78"/>
    </location>
</feature>